<accession>A0A0P6XGH4</accession>
<dbReference type="InterPro" id="IPR011013">
    <property type="entry name" value="Gal_mutarotase_sf_dom"/>
</dbReference>
<dbReference type="GO" id="GO:0005975">
    <property type="term" value="P:carbohydrate metabolic process"/>
    <property type="evidence" value="ECO:0007669"/>
    <property type="project" value="InterPro"/>
</dbReference>
<dbReference type="EMBL" id="LGCL01000016">
    <property type="protein sequence ID" value="KPL78819.1"/>
    <property type="molecule type" value="Genomic_DNA"/>
</dbReference>
<dbReference type="Proteomes" id="UP000050417">
    <property type="component" value="Unassembled WGS sequence"/>
</dbReference>
<dbReference type="GO" id="GO:0003824">
    <property type="term" value="F:catalytic activity"/>
    <property type="evidence" value="ECO:0007669"/>
    <property type="project" value="InterPro"/>
</dbReference>
<protein>
    <recommendedName>
        <fullName evidence="3">Deoxyribose mutarotase</fullName>
    </recommendedName>
</protein>
<evidence type="ECO:0008006" key="3">
    <source>
        <dbReference type="Google" id="ProtNLM"/>
    </source>
</evidence>
<keyword evidence="2" id="KW-1185">Reference proteome</keyword>
<dbReference type="SUPFAM" id="SSF74650">
    <property type="entry name" value="Galactose mutarotase-like"/>
    <property type="match status" value="1"/>
</dbReference>
<evidence type="ECO:0000313" key="1">
    <source>
        <dbReference type="EMBL" id="KPL78819.1"/>
    </source>
</evidence>
<dbReference type="GO" id="GO:0030246">
    <property type="term" value="F:carbohydrate binding"/>
    <property type="evidence" value="ECO:0007669"/>
    <property type="project" value="InterPro"/>
</dbReference>
<dbReference type="STRING" id="1134406.ADN00_06255"/>
<dbReference type="RefSeq" id="WP_075062105.1">
    <property type="nucleotide sequence ID" value="NZ_LGCL01000016.1"/>
</dbReference>
<dbReference type="InterPro" id="IPR014718">
    <property type="entry name" value="GH-type_carb-bd"/>
</dbReference>
<comment type="caution">
    <text evidence="1">The sequence shown here is derived from an EMBL/GenBank/DDBJ whole genome shotgun (WGS) entry which is preliminary data.</text>
</comment>
<reference evidence="1 2" key="1">
    <citation type="submission" date="2015-07" db="EMBL/GenBank/DDBJ databases">
        <title>Genome sequence of Ornatilinea apprima DSM 23815.</title>
        <authorList>
            <person name="Hemp J."/>
            <person name="Ward L.M."/>
            <person name="Pace L.A."/>
            <person name="Fischer W.W."/>
        </authorList>
    </citation>
    <scope>NUCLEOTIDE SEQUENCE [LARGE SCALE GENOMIC DNA]</scope>
    <source>
        <strain evidence="1 2">P3M-1</strain>
    </source>
</reference>
<dbReference type="InterPro" id="IPR027839">
    <property type="entry name" value="DUF4432"/>
</dbReference>
<dbReference type="OrthoDB" id="146552at2"/>
<organism evidence="1 2">
    <name type="scientific">Ornatilinea apprima</name>
    <dbReference type="NCBI Taxonomy" id="1134406"/>
    <lineage>
        <taxon>Bacteria</taxon>
        <taxon>Bacillati</taxon>
        <taxon>Chloroflexota</taxon>
        <taxon>Anaerolineae</taxon>
        <taxon>Anaerolineales</taxon>
        <taxon>Anaerolineaceae</taxon>
        <taxon>Ornatilinea</taxon>
    </lineage>
</organism>
<sequence>MNATISLRKEWFSEKEQRLVTAGELAASLFCFESGVQAVRLSNVLGELVLLPYQGQQIWSAMFHGRELAMKSMFDQPYPTRDFLSNFGGFLVHCGVLAMGSPSAEDSHPLHGELPNAPYQKAQLLLGEDEKGTYIALTGENRHTVAFNASYTARPCVKLYANSAIFDVSMTVTNLKNSDMPLMYLAHVNFRPEVNARLAQSVLPNPQAMRVRADVPAFMQTPAGYREFLAELKLHPEKHLALTPDLKFDPEVVFYFDYLADEQGWARTLQIHADGSADVVRHKPAQLNRGVRWICRTVDQEALGFEPATAEVEGFRAEEKKGNVRVLGGGESFFCELQVGLLTFSEAAEEERAIARAISAVG</sequence>
<dbReference type="AlphaFoldDB" id="A0A0P6XGH4"/>
<dbReference type="Pfam" id="PF14486">
    <property type="entry name" value="DUF4432"/>
    <property type="match status" value="1"/>
</dbReference>
<proteinExistence type="predicted"/>
<name>A0A0P6XGH4_9CHLR</name>
<gene>
    <name evidence="1" type="ORF">ADN00_06255</name>
</gene>
<dbReference type="Gene3D" id="2.70.98.10">
    <property type="match status" value="1"/>
</dbReference>
<evidence type="ECO:0000313" key="2">
    <source>
        <dbReference type="Proteomes" id="UP000050417"/>
    </source>
</evidence>